<name>A0A5E7SE10_PSEFL</name>
<proteinExistence type="predicted"/>
<accession>A0A5E7SE10</accession>
<evidence type="ECO:0008006" key="3">
    <source>
        <dbReference type="Google" id="ProtNLM"/>
    </source>
</evidence>
<dbReference type="AlphaFoldDB" id="A0A5E7SE10"/>
<protein>
    <recommendedName>
        <fullName evidence="3">Response regulatory domain-containing protein</fullName>
    </recommendedName>
</protein>
<gene>
    <name evidence="1" type="ORF">PS941_01109</name>
</gene>
<dbReference type="Proteomes" id="UP000326452">
    <property type="component" value="Unassembled WGS sequence"/>
</dbReference>
<sequence length="128" mass="14600">MRKGMGKIVVLNRNLSSLFWYAEVLNEVGYYSLSLCTNVNEVVDLLEAGEHFEYLVYDSFDLDMDAGYLKMLARFCAIFSIVAVSDVNSTQRQNLILWARSYAIPLRGVLQSPLRTAELYELVEDCGR</sequence>
<evidence type="ECO:0000313" key="1">
    <source>
        <dbReference type="EMBL" id="VVP84962.1"/>
    </source>
</evidence>
<reference evidence="1 2" key="1">
    <citation type="submission" date="2019-09" db="EMBL/GenBank/DDBJ databases">
        <authorList>
            <person name="Chandra G."/>
            <person name="Truman W A."/>
        </authorList>
    </citation>
    <scope>NUCLEOTIDE SEQUENCE [LARGE SCALE GENOMIC DNA]</scope>
    <source>
        <strain evidence="1">PS941</strain>
    </source>
</reference>
<evidence type="ECO:0000313" key="2">
    <source>
        <dbReference type="Proteomes" id="UP000326452"/>
    </source>
</evidence>
<dbReference type="EMBL" id="CABVJC010000002">
    <property type="protein sequence ID" value="VVP84962.1"/>
    <property type="molecule type" value="Genomic_DNA"/>
</dbReference>
<organism evidence="1 2">
    <name type="scientific">Pseudomonas fluorescens</name>
    <dbReference type="NCBI Taxonomy" id="294"/>
    <lineage>
        <taxon>Bacteria</taxon>
        <taxon>Pseudomonadati</taxon>
        <taxon>Pseudomonadota</taxon>
        <taxon>Gammaproteobacteria</taxon>
        <taxon>Pseudomonadales</taxon>
        <taxon>Pseudomonadaceae</taxon>
        <taxon>Pseudomonas</taxon>
    </lineage>
</organism>